<dbReference type="InterPro" id="IPR005031">
    <property type="entry name" value="COQ10_START"/>
</dbReference>
<proteinExistence type="inferred from homology"/>
<comment type="function">
    <text evidence="3">Required for the function of coenzyme Q in the respiratory chain. May serve as a chaperone or may be involved in the transport of Q6 from its site of synthesis to the catalytic sites of the respiratory complexes.</text>
</comment>
<reference evidence="5" key="1">
    <citation type="submission" date="2022-07" db="EMBL/GenBank/DDBJ databases">
        <title>Phylogenomic reconstructions and comparative analyses of Kickxellomycotina fungi.</title>
        <authorList>
            <person name="Reynolds N.K."/>
            <person name="Stajich J.E."/>
            <person name="Barry K."/>
            <person name="Grigoriev I.V."/>
            <person name="Crous P."/>
            <person name="Smith M.E."/>
        </authorList>
    </citation>
    <scope>NUCLEOTIDE SEQUENCE</scope>
    <source>
        <strain evidence="5">NBRC 105413</strain>
    </source>
</reference>
<dbReference type="AlphaFoldDB" id="A0A9W8CJY5"/>
<evidence type="ECO:0000259" key="4">
    <source>
        <dbReference type="Pfam" id="PF03364"/>
    </source>
</evidence>
<evidence type="ECO:0000256" key="2">
    <source>
        <dbReference type="ARBA" id="ARBA00011814"/>
    </source>
</evidence>
<dbReference type="Proteomes" id="UP001145021">
    <property type="component" value="Unassembled WGS sequence"/>
</dbReference>
<dbReference type="SUPFAM" id="SSF55961">
    <property type="entry name" value="Bet v1-like"/>
    <property type="match status" value="1"/>
</dbReference>
<sequence>MSTVSLRRLVAIAVFEGRQQSGRRAFILSSLSTHKKYSDTGVFAYSREQIFEVVADVDKYHEFVPLCVGSTVFDSTRKTQEMSRGQGICERFEAELVVGYPPFRERYTSLVRLERPWRIVAKAVPNNGIFKHMRTVWELSPSSGSAGTDAPQSPFLRKRPETLVTFIIEFEFNSILHAHAASAAFEKIAKTTLSAYRARCQKLYG</sequence>
<comment type="subunit">
    <text evidence="2">Interacts with coenzyme Q.</text>
</comment>
<accession>A0A9W8CJY5</accession>
<dbReference type="Gene3D" id="3.30.530.20">
    <property type="match status" value="1"/>
</dbReference>
<comment type="similarity">
    <text evidence="1">Belongs to the COQ10 family.</text>
</comment>
<dbReference type="CDD" id="cd07813">
    <property type="entry name" value="COQ10p_like"/>
    <property type="match status" value="1"/>
</dbReference>
<evidence type="ECO:0000256" key="1">
    <source>
        <dbReference type="ARBA" id="ARBA00006885"/>
    </source>
</evidence>
<dbReference type="EMBL" id="JANBOH010000039">
    <property type="protein sequence ID" value="KAJ1647107.1"/>
    <property type="molecule type" value="Genomic_DNA"/>
</dbReference>
<keyword evidence="6" id="KW-1185">Reference proteome</keyword>
<evidence type="ECO:0000256" key="3">
    <source>
        <dbReference type="ARBA" id="ARBA00024947"/>
    </source>
</evidence>
<dbReference type="Pfam" id="PF03364">
    <property type="entry name" value="Polyketide_cyc"/>
    <property type="match status" value="1"/>
</dbReference>
<evidence type="ECO:0000313" key="5">
    <source>
        <dbReference type="EMBL" id="KAJ1647107.1"/>
    </source>
</evidence>
<dbReference type="PANTHER" id="PTHR12901">
    <property type="entry name" value="SPERM PROTEIN HOMOLOG"/>
    <property type="match status" value="1"/>
</dbReference>
<protein>
    <submittedName>
        <fullName evidence="5">Coenzyme Q-binding protein coq10a, mitochondrial</fullName>
    </submittedName>
</protein>
<comment type="caution">
    <text evidence="5">The sequence shown here is derived from an EMBL/GenBank/DDBJ whole genome shotgun (WGS) entry which is preliminary data.</text>
</comment>
<dbReference type="InterPro" id="IPR044996">
    <property type="entry name" value="COQ10-like"/>
</dbReference>
<dbReference type="GO" id="GO:0005739">
    <property type="term" value="C:mitochondrion"/>
    <property type="evidence" value="ECO:0007669"/>
    <property type="project" value="TreeGrafter"/>
</dbReference>
<dbReference type="GO" id="GO:0048039">
    <property type="term" value="F:ubiquinone binding"/>
    <property type="evidence" value="ECO:0007669"/>
    <property type="project" value="InterPro"/>
</dbReference>
<organism evidence="5 6">
    <name type="scientific">Coemansia asiatica</name>
    <dbReference type="NCBI Taxonomy" id="1052880"/>
    <lineage>
        <taxon>Eukaryota</taxon>
        <taxon>Fungi</taxon>
        <taxon>Fungi incertae sedis</taxon>
        <taxon>Zoopagomycota</taxon>
        <taxon>Kickxellomycotina</taxon>
        <taxon>Kickxellomycetes</taxon>
        <taxon>Kickxellales</taxon>
        <taxon>Kickxellaceae</taxon>
        <taxon>Coemansia</taxon>
    </lineage>
</organism>
<dbReference type="InterPro" id="IPR023393">
    <property type="entry name" value="START-like_dom_sf"/>
</dbReference>
<feature type="domain" description="Coenzyme Q-binding protein COQ10 START" evidence="4">
    <location>
        <begin position="44"/>
        <end position="195"/>
    </location>
</feature>
<gene>
    <name evidence="5" type="primary">COQ10A</name>
    <name evidence="5" type="ORF">LPJ64_001502</name>
</gene>
<evidence type="ECO:0000313" key="6">
    <source>
        <dbReference type="Proteomes" id="UP001145021"/>
    </source>
</evidence>
<dbReference type="GO" id="GO:0045333">
    <property type="term" value="P:cellular respiration"/>
    <property type="evidence" value="ECO:0007669"/>
    <property type="project" value="InterPro"/>
</dbReference>
<dbReference type="PANTHER" id="PTHR12901:SF10">
    <property type="entry name" value="COENZYME Q-BINDING PROTEIN COQ10, MITOCHONDRIAL"/>
    <property type="match status" value="1"/>
</dbReference>
<name>A0A9W8CJY5_9FUNG</name>